<comment type="catalytic activity">
    <reaction evidence="5 7">
        <text>AMP + ATP = 2 ADP</text>
        <dbReference type="Rhea" id="RHEA:12973"/>
        <dbReference type="ChEBI" id="CHEBI:30616"/>
        <dbReference type="ChEBI" id="CHEBI:456215"/>
        <dbReference type="ChEBI" id="CHEBI:456216"/>
        <dbReference type="EC" id="2.7.4.3"/>
    </reaction>
</comment>
<organism evidence="8 9">
    <name type="scientific">Amycolatopsis saalfeldensis</name>
    <dbReference type="NCBI Taxonomy" id="394193"/>
    <lineage>
        <taxon>Bacteria</taxon>
        <taxon>Bacillati</taxon>
        <taxon>Actinomycetota</taxon>
        <taxon>Actinomycetes</taxon>
        <taxon>Pseudonocardiales</taxon>
        <taxon>Pseudonocardiaceae</taxon>
        <taxon>Amycolatopsis</taxon>
    </lineage>
</organism>
<keyword evidence="2 5" id="KW-0545">Nucleotide biosynthesis</keyword>
<dbReference type="Pfam" id="PF00406">
    <property type="entry name" value="ADK"/>
    <property type="match status" value="1"/>
</dbReference>
<sequence>MTRLVLVGPPGAGKGTQAIALSEQLRIPHISTGDLFRAHVGQETPLGQEAKRYLDSGELVPDSVTNEMVRERLAEPDAKAGFLLDGFPRNTKQADVLGEILGESDVELDAVIQLQVSEDVVVGRLMARGRADDTEDVIRRRQQIYVSETAPLLEYYAGILISVDGVGEVGEISDRVLKALRDRT</sequence>
<evidence type="ECO:0000256" key="2">
    <source>
        <dbReference type="ARBA" id="ARBA00022727"/>
    </source>
</evidence>
<dbReference type="PROSITE" id="PS00113">
    <property type="entry name" value="ADENYLATE_KINASE"/>
    <property type="match status" value="1"/>
</dbReference>
<gene>
    <name evidence="5" type="primary">adk</name>
    <name evidence="8" type="ORF">SAMN04489732_108342</name>
</gene>
<dbReference type="GO" id="GO:0005737">
    <property type="term" value="C:cytoplasm"/>
    <property type="evidence" value="ECO:0007669"/>
    <property type="project" value="UniProtKB-SubCell"/>
</dbReference>
<dbReference type="NCBIfam" id="NF001381">
    <property type="entry name" value="PRK00279.1-3"/>
    <property type="match status" value="1"/>
</dbReference>
<comment type="domain">
    <text evidence="5">Consists of three domains, a large central CORE domain and two small peripheral domains, NMPbind and LID, which undergo movements during catalysis. The LID domain closes over the site of phosphoryl transfer upon ATP binding. Assembling and dissambling the active center during each catalytic cycle provides an effective means to prevent ATP hydrolysis.</text>
</comment>
<accession>A0A1H8XRR9</accession>
<evidence type="ECO:0000256" key="4">
    <source>
        <dbReference type="ARBA" id="ARBA00022777"/>
    </source>
</evidence>
<feature type="binding site" evidence="5">
    <location>
        <position position="128"/>
    </location>
    <ligand>
        <name>ATP</name>
        <dbReference type="ChEBI" id="CHEBI:30616"/>
    </ligand>
</feature>
<comment type="subcellular location">
    <subcellularLocation>
        <location evidence="5 7">Cytoplasm</location>
    </subcellularLocation>
</comment>
<dbReference type="InterPro" id="IPR000850">
    <property type="entry name" value="Adenylat/UMP-CMP_kin"/>
</dbReference>
<evidence type="ECO:0000256" key="5">
    <source>
        <dbReference type="HAMAP-Rule" id="MF_00235"/>
    </source>
</evidence>
<dbReference type="GO" id="GO:0005524">
    <property type="term" value="F:ATP binding"/>
    <property type="evidence" value="ECO:0007669"/>
    <property type="project" value="UniProtKB-UniRule"/>
</dbReference>
<dbReference type="PRINTS" id="PR00094">
    <property type="entry name" value="ADENYLTKNASE"/>
</dbReference>
<feature type="binding site" evidence="5">
    <location>
        <position position="167"/>
    </location>
    <ligand>
        <name>ATP</name>
        <dbReference type="ChEBI" id="CHEBI:30616"/>
    </ligand>
</feature>
<keyword evidence="5 7" id="KW-0067">ATP-binding</keyword>
<keyword evidence="3 5" id="KW-0547">Nucleotide-binding</keyword>
<dbReference type="EC" id="2.7.4.3" evidence="5 7"/>
<feature type="region of interest" description="NMP" evidence="5">
    <location>
        <begin position="31"/>
        <end position="60"/>
    </location>
</feature>
<dbReference type="RefSeq" id="WP_091618522.1">
    <property type="nucleotide sequence ID" value="NZ_FOEF01000008.1"/>
</dbReference>
<dbReference type="GO" id="GO:0044209">
    <property type="term" value="P:AMP salvage"/>
    <property type="evidence" value="ECO:0007669"/>
    <property type="project" value="UniProtKB-UniRule"/>
</dbReference>
<keyword evidence="9" id="KW-1185">Reference proteome</keyword>
<dbReference type="EMBL" id="FOEF01000008">
    <property type="protein sequence ID" value="SEP42462.1"/>
    <property type="molecule type" value="Genomic_DNA"/>
</dbReference>
<feature type="binding site" evidence="5">
    <location>
        <position position="141"/>
    </location>
    <ligand>
        <name>AMP</name>
        <dbReference type="ChEBI" id="CHEBI:456215"/>
    </ligand>
</feature>
<comment type="pathway">
    <text evidence="5">Purine metabolism; AMP biosynthesis via salvage pathway; AMP from ADP: step 1/1.</text>
</comment>
<evidence type="ECO:0000256" key="6">
    <source>
        <dbReference type="RuleBase" id="RU003330"/>
    </source>
</evidence>
<dbReference type="OrthoDB" id="9805030at2"/>
<comment type="subunit">
    <text evidence="5 7">Monomer.</text>
</comment>
<dbReference type="InterPro" id="IPR033690">
    <property type="entry name" value="Adenylat_kinase_CS"/>
</dbReference>
<dbReference type="UniPathway" id="UPA00588">
    <property type="reaction ID" value="UER00649"/>
</dbReference>
<keyword evidence="5" id="KW-0963">Cytoplasm</keyword>
<dbReference type="CDD" id="cd01428">
    <property type="entry name" value="ADK"/>
    <property type="match status" value="1"/>
</dbReference>
<feature type="binding site" evidence="5">
    <location>
        <begin position="86"/>
        <end position="89"/>
    </location>
    <ligand>
        <name>AMP</name>
        <dbReference type="ChEBI" id="CHEBI:456215"/>
    </ligand>
</feature>
<dbReference type="PANTHER" id="PTHR23359">
    <property type="entry name" value="NUCLEOTIDE KINASE"/>
    <property type="match status" value="1"/>
</dbReference>
<dbReference type="NCBIfam" id="NF011104">
    <property type="entry name" value="PRK14531.1"/>
    <property type="match status" value="1"/>
</dbReference>
<dbReference type="SUPFAM" id="SSF52540">
    <property type="entry name" value="P-loop containing nucleoside triphosphate hydrolases"/>
    <property type="match status" value="1"/>
</dbReference>
<evidence type="ECO:0000313" key="8">
    <source>
        <dbReference type="EMBL" id="SEP42462.1"/>
    </source>
</evidence>
<feature type="binding site" evidence="5">
    <location>
        <position position="37"/>
    </location>
    <ligand>
        <name>AMP</name>
        <dbReference type="ChEBI" id="CHEBI:456215"/>
    </ligand>
</feature>
<dbReference type="InterPro" id="IPR027417">
    <property type="entry name" value="P-loop_NTPase"/>
</dbReference>
<keyword evidence="1 5" id="KW-0808">Transferase</keyword>
<reference evidence="8 9" key="1">
    <citation type="submission" date="2016-10" db="EMBL/GenBank/DDBJ databases">
        <authorList>
            <person name="de Groot N.N."/>
        </authorList>
    </citation>
    <scope>NUCLEOTIDE SEQUENCE [LARGE SCALE GENOMIC DNA]</scope>
    <source>
        <strain evidence="8 9">DSM 44993</strain>
    </source>
</reference>
<name>A0A1H8XRR9_9PSEU</name>
<dbReference type="STRING" id="394193.SAMN04489732_108342"/>
<feature type="binding site" evidence="5">
    <location>
        <position position="32"/>
    </location>
    <ligand>
        <name>AMP</name>
        <dbReference type="ChEBI" id="CHEBI:456215"/>
    </ligand>
</feature>
<dbReference type="Proteomes" id="UP000198582">
    <property type="component" value="Unassembled WGS sequence"/>
</dbReference>
<feature type="binding site" evidence="5">
    <location>
        <begin position="58"/>
        <end position="60"/>
    </location>
    <ligand>
        <name>AMP</name>
        <dbReference type="ChEBI" id="CHEBI:456215"/>
    </ligand>
</feature>
<dbReference type="AlphaFoldDB" id="A0A1H8XRR9"/>
<protein>
    <recommendedName>
        <fullName evidence="5 7">Adenylate kinase</fullName>
        <shortName evidence="5">AK</shortName>
        <ecNumber evidence="5 7">2.7.4.3</ecNumber>
    </recommendedName>
    <alternativeName>
        <fullName evidence="5">ATP-AMP transphosphorylase</fullName>
    </alternativeName>
    <alternativeName>
        <fullName evidence="5">ATP:AMP phosphotransferase</fullName>
    </alternativeName>
    <alternativeName>
        <fullName evidence="5">Adenylate monophosphate kinase</fullName>
    </alternativeName>
</protein>
<dbReference type="GO" id="GO:0004017">
    <property type="term" value="F:AMP kinase activity"/>
    <property type="evidence" value="ECO:0007669"/>
    <property type="project" value="UniProtKB-UniRule"/>
</dbReference>
<comment type="function">
    <text evidence="5">Catalyzes the reversible transfer of the terminal phosphate group between ATP and AMP. Plays an important role in cellular energy homeostasis and in adenine nucleotide metabolism.</text>
</comment>
<comment type="caution">
    <text evidence="5">Lacks conserved residue(s) required for the propagation of feature annotation.</text>
</comment>
<keyword evidence="4 5" id="KW-0418">Kinase</keyword>
<dbReference type="HAMAP" id="MF_00235">
    <property type="entry name" value="Adenylate_kinase_Adk"/>
    <property type="match status" value="1"/>
</dbReference>
<dbReference type="Gene3D" id="3.40.50.300">
    <property type="entry name" value="P-loop containing nucleotide triphosphate hydrolases"/>
    <property type="match status" value="1"/>
</dbReference>
<feature type="binding site" evidence="5">
    <location>
        <begin position="11"/>
        <end position="16"/>
    </location>
    <ligand>
        <name>ATP</name>
        <dbReference type="ChEBI" id="CHEBI:30616"/>
    </ligand>
</feature>
<evidence type="ECO:0000256" key="3">
    <source>
        <dbReference type="ARBA" id="ARBA00022741"/>
    </source>
</evidence>
<feature type="binding site" evidence="5">
    <location>
        <position position="93"/>
    </location>
    <ligand>
        <name>AMP</name>
        <dbReference type="ChEBI" id="CHEBI:456215"/>
    </ligand>
</feature>
<comment type="similarity">
    <text evidence="5 6">Belongs to the adenylate kinase family.</text>
</comment>
<evidence type="ECO:0000313" key="9">
    <source>
        <dbReference type="Proteomes" id="UP000198582"/>
    </source>
</evidence>
<feature type="binding site" evidence="5">
    <location>
        <position position="130"/>
    </location>
    <ligand>
        <name>AMP</name>
        <dbReference type="ChEBI" id="CHEBI:456215"/>
    </ligand>
</feature>
<dbReference type="NCBIfam" id="NF011100">
    <property type="entry name" value="PRK14527.1"/>
    <property type="match status" value="1"/>
</dbReference>
<evidence type="ECO:0000256" key="1">
    <source>
        <dbReference type="ARBA" id="ARBA00022679"/>
    </source>
</evidence>
<proteinExistence type="inferred from homology"/>
<evidence type="ECO:0000256" key="7">
    <source>
        <dbReference type="RuleBase" id="RU003331"/>
    </source>
</evidence>